<dbReference type="Proteomes" id="UP001630127">
    <property type="component" value="Unassembled WGS sequence"/>
</dbReference>
<dbReference type="EMBL" id="JBJUIK010000017">
    <property type="protein sequence ID" value="KAL3497301.1"/>
    <property type="molecule type" value="Genomic_DNA"/>
</dbReference>
<proteinExistence type="predicted"/>
<gene>
    <name evidence="2" type="ORF">ACH5RR_040033</name>
</gene>
<reference evidence="2 3" key="1">
    <citation type="submission" date="2024-11" db="EMBL/GenBank/DDBJ databases">
        <title>A near-complete genome assembly of Cinchona calisaya.</title>
        <authorList>
            <person name="Lian D.C."/>
            <person name="Zhao X.W."/>
            <person name="Wei L."/>
        </authorList>
    </citation>
    <scope>NUCLEOTIDE SEQUENCE [LARGE SCALE GENOMIC DNA]</scope>
    <source>
        <tissue evidence="2">Nenye</tissue>
    </source>
</reference>
<name>A0ABD2XRD6_9GENT</name>
<protein>
    <submittedName>
        <fullName evidence="2">Uncharacterized protein</fullName>
    </submittedName>
</protein>
<sequence length="99" mass="10805">MSVDKSLAHCSVYCIDTIILFSIVVPLQINGASKDHTLTILMAALNFSLPSMGLDSWSQKQLNEAFDCQKSSVPYSGFRISASQPGLMLYTFIGIDDPT</sequence>
<organism evidence="2 3">
    <name type="scientific">Cinchona calisaya</name>
    <dbReference type="NCBI Taxonomy" id="153742"/>
    <lineage>
        <taxon>Eukaryota</taxon>
        <taxon>Viridiplantae</taxon>
        <taxon>Streptophyta</taxon>
        <taxon>Embryophyta</taxon>
        <taxon>Tracheophyta</taxon>
        <taxon>Spermatophyta</taxon>
        <taxon>Magnoliopsida</taxon>
        <taxon>eudicotyledons</taxon>
        <taxon>Gunneridae</taxon>
        <taxon>Pentapetalae</taxon>
        <taxon>asterids</taxon>
        <taxon>lamiids</taxon>
        <taxon>Gentianales</taxon>
        <taxon>Rubiaceae</taxon>
        <taxon>Cinchonoideae</taxon>
        <taxon>Cinchoneae</taxon>
        <taxon>Cinchona</taxon>
    </lineage>
</organism>
<evidence type="ECO:0000313" key="2">
    <source>
        <dbReference type="EMBL" id="KAL3497301.1"/>
    </source>
</evidence>
<feature type="transmembrane region" description="Helical" evidence="1">
    <location>
        <begin position="6"/>
        <end position="27"/>
    </location>
</feature>
<comment type="caution">
    <text evidence="2">The sequence shown here is derived from an EMBL/GenBank/DDBJ whole genome shotgun (WGS) entry which is preliminary data.</text>
</comment>
<keyword evidence="1" id="KW-0472">Membrane</keyword>
<evidence type="ECO:0000313" key="3">
    <source>
        <dbReference type="Proteomes" id="UP001630127"/>
    </source>
</evidence>
<dbReference type="AlphaFoldDB" id="A0ABD2XRD6"/>
<accession>A0ABD2XRD6</accession>
<evidence type="ECO:0000256" key="1">
    <source>
        <dbReference type="SAM" id="Phobius"/>
    </source>
</evidence>
<keyword evidence="1" id="KW-0812">Transmembrane</keyword>
<keyword evidence="1" id="KW-1133">Transmembrane helix</keyword>
<keyword evidence="3" id="KW-1185">Reference proteome</keyword>